<protein>
    <submittedName>
        <fullName evidence="1">Uncharacterized protein</fullName>
    </submittedName>
</protein>
<gene>
    <name evidence="1" type="ORF">ABZV61_30040</name>
</gene>
<reference evidence="1 2" key="1">
    <citation type="submission" date="2024-06" db="EMBL/GenBank/DDBJ databases">
        <title>The Natural Products Discovery Center: Release of the First 8490 Sequenced Strains for Exploring Actinobacteria Biosynthetic Diversity.</title>
        <authorList>
            <person name="Kalkreuter E."/>
            <person name="Kautsar S.A."/>
            <person name="Yang D."/>
            <person name="Bader C.D."/>
            <person name="Teijaro C.N."/>
            <person name="Fluegel L."/>
            <person name="Davis C.M."/>
            <person name="Simpson J.R."/>
            <person name="Lauterbach L."/>
            <person name="Steele A.D."/>
            <person name="Gui C."/>
            <person name="Meng S."/>
            <person name="Li G."/>
            <person name="Viehrig K."/>
            <person name="Ye F."/>
            <person name="Su P."/>
            <person name="Kiefer A.F."/>
            <person name="Nichols A."/>
            <person name="Cepeda A.J."/>
            <person name="Yan W."/>
            <person name="Fan B."/>
            <person name="Jiang Y."/>
            <person name="Adhikari A."/>
            <person name="Zheng C.-J."/>
            <person name="Schuster L."/>
            <person name="Cowan T.M."/>
            <person name="Smanski M.J."/>
            <person name="Chevrette M.G."/>
            <person name="De Carvalho L.P.S."/>
            <person name="Shen B."/>
        </authorList>
    </citation>
    <scope>NUCLEOTIDE SEQUENCE [LARGE SCALE GENOMIC DNA]</scope>
    <source>
        <strain evidence="1 2">NPDC005137</strain>
    </source>
</reference>
<keyword evidence="2" id="KW-1185">Reference proteome</keyword>
<dbReference type="Proteomes" id="UP001550044">
    <property type="component" value="Unassembled WGS sequence"/>
</dbReference>
<proteinExistence type="predicted"/>
<dbReference type="InterPro" id="IPR033469">
    <property type="entry name" value="CYTH-like_dom_sf"/>
</dbReference>
<dbReference type="SUPFAM" id="SSF55154">
    <property type="entry name" value="CYTH-like phosphatases"/>
    <property type="match status" value="1"/>
</dbReference>
<dbReference type="EMBL" id="JBEXIP010000031">
    <property type="protein sequence ID" value="MET8436947.1"/>
    <property type="molecule type" value="Genomic_DNA"/>
</dbReference>
<dbReference type="RefSeq" id="WP_356670612.1">
    <property type="nucleotide sequence ID" value="NZ_JBEXEF010000026.1"/>
</dbReference>
<evidence type="ECO:0000313" key="1">
    <source>
        <dbReference type="EMBL" id="MET8436947.1"/>
    </source>
</evidence>
<evidence type="ECO:0000313" key="2">
    <source>
        <dbReference type="Proteomes" id="UP001550044"/>
    </source>
</evidence>
<comment type="caution">
    <text evidence="1">The sequence shown here is derived from an EMBL/GenBank/DDBJ whole genome shotgun (WGS) entry which is preliminary data.</text>
</comment>
<organism evidence="1 2">
    <name type="scientific">Streptomyces sp. 900116325</name>
    <dbReference type="NCBI Taxonomy" id="3154295"/>
    <lineage>
        <taxon>Bacteria</taxon>
        <taxon>Bacillati</taxon>
        <taxon>Actinomycetota</taxon>
        <taxon>Actinomycetes</taxon>
        <taxon>Kitasatosporales</taxon>
        <taxon>Streptomycetaceae</taxon>
        <taxon>Streptomyces</taxon>
    </lineage>
</organism>
<sequence length="96" mass="10014">MCLPTGLASLQGAVPVNKCLGVPLFGVDVFEPPLHGLVLAEVEFASDDEVRAFVPSPECLAEVTVGARFTGCKLVRASRSAVLARLADYGIRPGSS</sequence>
<accession>A0ABV2UGG7</accession>
<dbReference type="Gene3D" id="2.40.320.10">
    <property type="entry name" value="Hypothetical Protein Pfu-838710-001"/>
    <property type="match status" value="1"/>
</dbReference>
<name>A0ABV2UGG7_9ACTN</name>